<gene>
    <name evidence="1" type="ORF">SAMN05216206_2801</name>
</gene>
<accession>A0A1I3KEM3</accession>
<protein>
    <submittedName>
        <fullName evidence="1">Uncharacterized protein</fullName>
    </submittedName>
</protein>
<sequence length="66" mass="7444">MIFMTTKELEAHHKDLIKSLARLDQASGTWNKADRARGEATRRNLQQEIGRVEGDLHMAGAWPKSA</sequence>
<name>A0A1I3KEM3_9PSED</name>
<organism evidence="1 2">
    <name type="scientific">Pseudomonas guineae</name>
    <dbReference type="NCBI Taxonomy" id="425504"/>
    <lineage>
        <taxon>Bacteria</taxon>
        <taxon>Pseudomonadati</taxon>
        <taxon>Pseudomonadota</taxon>
        <taxon>Gammaproteobacteria</taxon>
        <taxon>Pseudomonadales</taxon>
        <taxon>Pseudomonadaceae</taxon>
        <taxon>Pseudomonas</taxon>
    </lineage>
</organism>
<dbReference type="Proteomes" id="UP000243606">
    <property type="component" value="Unassembled WGS sequence"/>
</dbReference>
<dbReference type="AlphaFoldDB" id="A0A1I3KEM3"/>
<proteinExistence type="predicted"/>
<dbReference type="EMBL" id="FOQL01000003">
    <property type="protein sequence ID" value="SFI70959.1"/>
    <property type="molecule type" value="Genomic_DNA"/>
</dbReference>
<dbReference type="STRING" id="425504.SAMN05216206_2801"/>
<keyword evidence="2" id="KW-1185">Reference proteome</keyword>
<evidence type="ECO:0000313" key="1">
    <source>
        <dbReference type="EMBL" id="SFI70959.1"/>
    </source>
</evidence>
<evidence type="ECO:0000313" key="2">
    <source>
        <dbReference type="Proteomes" id="UP000243606"/>
    </source>
</evidence>
<reference evidence="2" key="1">
    <citation type="submission" date="2016-10" db="EMBL/GenBank/DDBJ databases">
        <authorList>
            <person name="Varghese N."/>
            <person name="Submissions S."/>
        </authorList>
    </citation>
    <scope>NUCLEOTIDE SEQUENCE [LARGE SCALE GENOMIC DNA]</scope>
    <source>
        <strain evidence="2">LMG 24016</strain>
    </source>
</reference>